<comment type="caution">
    <text evidence="2">The sequence shown here is derived from an EMBL/GenBank/DDBJ whole genome shotgun (WGS) entry which is preliminary data.</text>
</comment>
<keyword evidence="1" id="KW-1133">Transmembrane helix</keyword>
<keyword evidence="1" id="KW-0812">Transmembrane</keyword>
<keyword evidence="3" id="KW-1185">Reference proteome</keyword>
<dbReference type="EMBL" id="JAKOGG010000004">
    <property type="protein sequence ID" value="MCS4556317.1"/>
    <property type="molecule type" value="Genomic_DNA"/>
</dbReference>
<name>A0ABT2FJ04_9GAMM</name>
<evidence type="ECO:0008006" key="4">
    <source>
        <dbReference type="Google" id="ProtNLM"/>
    </source>
</evidence>
<keyword evidence="1" id="KW-0472">Membrane</keyword>
<sequence length="81" mass="9045">MESNTVVAIKKRQPKLTFSIGAVYLYGLIFVQIEHLMNEARPATLSQLSKLGATKFKRRLNEPFGQRQSEIYSALGAVCGE</sequence>
<feature type="transmembrane region" description="Helical" evidence="1">
    <location>
        <begin position="16"/>
        <end position="33"/>
    </location>
</feature>
<organism evidence="2 3">
    <name type="scientific">Shewanella electrica</name>
    <dbReference type="NCBI Taxonomy" id="515560"/>
    <lineage>
        <taxon>Bacteria</taxon>
        <taxon>Pseudomonadati</taxon>
        <taxon>Pseudomonadota</taxon>
        <taxon>Gammaproteobacteria</taxon>
        <taxon>Alteromonadales</taxon>
        <taxon>Shewanellaceae</taxon>
        <taxon>Shewanella</taxon>
    </lineage>
</organism>
<protein>
    <recommendedName>
        <fullName evidence="4">Transposase</fullName>
    </recommendedName>
</protein>
<evidence type="ECO:0000313" key="2">
    <source>
        <dbReference type="EMBL" id="MCS4556317.1"/>
    </source>
</evidence>
<proteinExistence type="predicted"/>
<dbReference type="RefSeq" id="WP_238895719.1">
    <property type="nucleotide sequence ID" value="NZ_JAKOGG010000004.1"/>
</dbReference>
<gene>
    <name evidence="2" type="ORF">L9G74_07705</name>
</gene>
<reference evidence="3" key="1">
    <citation type="submission" date="2023-07" db="EMBL/GenBank/DDBJ databases">
        <title>Shewanella mangrovi sp. nov., an acetaldehyde- degrading bacterium isolated from mangrove sediment.</title>
        <authorList>
            <person name="Liu Y."/>
        </authorList>
    </citation>
    <scope>NUCLEOTIDE SEQUENCE [LARGE SCALE GENOMIC DNA]</scope>
    <source>
        <strain evidence="3">C32</strain>
    </source>
</reference>
<accession>A0ABT2FJ04</accession>
<evidence type="ECO:0000313" key="3">
    <source>
        <dbReference type="Proteomes" id="UP001201549"/>
    </source>
</evidence>
<evidence type="ECO:0000256" key="1">
    <source>
        <dbReference type="SAM" id="Phobius"/>
    </source>
</evidence>
<dbReference type="Proteomes" id="UP001201549">
    <property type="component" value="Unassembled WGS sequence"/>
</dbReference>